<comment type="caution">
    <text evidence="2">The sequence shown here is derived from an EMBL/GenBank/DDBJ whole genome shotgun (WGS) entry which is preliminary data.</text>
</comment>
<organism evidence="2 3">
    <name type="scientific">Lysobacter korlensis</name>
    <dbReference type="NCBI Taxonomy" id="553636"/>
    <lineage>
        <taxon>Bacteria</taxon>
        <taxon>Pseudomonadati</taxon>
        <taxon>Pseudomonadota</taxon>
        <taxon>Gammaproteobacteria</taxon>
        <taxon>Lysobacterales</taxon>
        <taxon>Lysobacteraceae</taxon>
        <taxon>Lysobacter</taxon>
    </lineage>
</organism>
<feature type="transmembrane region" description="Helical" evidence="1">
    <location>
        <begin position="6"/>
        <end position="26"/>
    </location>
</feature>
<evidence type="ECO:0000256" key="1">
    <source>
        <dbReference type="SAM" id="Phobius"/>
    </source>
</evidence>
<proteinExistence type="predicted"/>
<gene>
    <name evidence="2" type="ORF">ACFFGH_11945</name>
</gene>
<dbReference type="Proteomes" id="UP001589896">
    <property type="component" value="Unassembled WGS sequence"/>
</dbReference>
<reference evidence="2 3" key="1">
    <citation type="submission" date="2024-09" db="EMBL/GenBank/DDBJ databases">
        <authorList>
            <person name="Sun Q."/>
            <person name="Mori K."/>
        </authorList>
    </citation>
    <scope>NUCLEOTIDE SEQUENCE [LARGE SCALE GENOMIC DNA]</scope>
    <source>
        <strain evidence="2 3">KCTC 23076</strain>
    </source>
</reference>
<accession>A0ABV6RNL7</accession>
<keyword evidence="1" id="KW-0472">Membrane</keyword>
<dbReference type="EMBL" id="JBHLTG010000002">
    <property type="protein sequence ID" value="MFC0678551.1"/>
    <property type="molecule type" value="Genomic_DNA"/>
</dbReference>
<evidence type="ECO:0000313" key="3">
    <source>
        <dbReference type="Proteomes" id="UP001589896"/>
    </source>
</evidence>
<keyword evidence="1" id="KW-0812">Transmembrane</keyword>
<evidence type="ECO:0000313" key="2">
    <source>
        <dbReference type="EMBL" id="MFC0678551.1"/>
    </source>
</evidence>
<feature type="transmembrane region" description="Helical" evidence="1">
    <location>
        <begin position="169"/>
        <end position="188"/>
    </location>
</feature>
<protein>
    <submittedName>
        <fullName evidence="2">Uncharacterized protein</fullName>
    </submittedName>
</protein>
<keyword evidence="1" id="KW-1133">Transmembrane helix</keyword>
<feature type="transmembrane region" description="Helical" evidence="1">
    <location>
        <begin position="139"/>
        <end position="157"/>
    </location>
</feature>
<feature type="transmembrane region" description="Helical" evidence="1">
    <location>
        <begin position="54"/>
        <end position="78"/>
    </location>
</feature>
<name>A0ABV6RNL7_9GAMM</name>
<sequence>MEIFYLACLTLFLIGVVMMVFEGRIMRKPESERSDRERKFLGWSRKAGAGYSKVGLKVFPIMLIVLGPVLALLGIPMIADGQSVGWMLVAIGAASVLLGIGFLIFAKKRRGPDFWARHEAANRKADEAGRVRWFGSPQAAIVLGVVFIVSGGAYLAVTLLTGEGDFTGWVYPALLLGAGALCVFAALGQLRQER</sequence>
<keyword evidence="3" id="KW-1185">Reference proteome</keyword>
<feature type="transmembrane region" description="Helical" evidence="1">
    <location>
        <begin position="84"/>
        <end position="105"/>
    </location>
</feature>
<dbReference type="RefSeq" id="WP_386668507.1">
    <property type="nucleotide sequence ID" value="NZ_JBHLTG010000002.1"/>
</dbReference>